<dbReference type="SUPFAM" id="SSF55961">
    <property type="entry name" value="Bet v1-like"/>
    <property type="match status" value="1"/>
</dbReference>
<reference evidence="1 2" key="1">
    <citation type="submission" date="2020-01" db="EMBL/GenBank/DDBJ databases">
        <title>Bacteria diversity of Porities sp.</title>
        <authorList>
            <person name="Wang G."/>
        </authorList>
    </citation>
    <scope>NUCLEOTIDE SEQUENCE [LARGE SCALE GENOMIC DNA]</scope>
    <source>
        <strain evidence="1 2">R33</strain>
    </source>
</reference>
<dbReference type="EMBL" id="WXYO01000002">
    <property type="protein sequence ID" value="NAS11073.1"/>
    <property type="molecule type" value="Genomic_DNA"/>
</dbReference>
<comment type="caution">
    <text evidence="1">The sequence shown here is derived from an EMBL/GenBank/DDBJ whole genome shotgun (WGS) entry which is preliminary data.</text>
</comment>
<evidence type="ECO:0008006" key="3">
    <source>
        <dbReference type="Google" id="ProtNLM"/>
    </source>
</evidence>
<dbReference type="RefSeq" id="WP_161434123.1">
    <property type="nucleotide sequence ID" value="NZ_WXYO01000002.1"/>
</dbReference>
<keyword evidence="2" id="KW-1185">Reference proteome</keyword>
<name>A0A6L9E8Y7_9FLAO</name>
<dbReference type="Gene3D" id="3.30.530.20">
    <property type="match status" value="1"/>
</dbReference>
<evidence type="ECO:0000313" key="2">
    <source>
        <dbReference type="Proteomes" id="UP000475249"/>
    </source>
</evidence>
<protein>
    <recommendedName>
        <fullName evidence="3">SRPBCC family protein</fullName>
    </recommendedName>
</protein>
<proteinExistence type="predicted"/>
<gene>
    <name evidence="1" type="ORF">GTQ38_03610</name>
</gene>
<evidence type="ECO:0000313" key="1">
    <source>
        <dbReference type="EMBL" id="NAS11073.1"/>
    </source>
</evidence>
<dbReference type="Pfam" id="PF10604">
    <property type="entry name" value="Polyketide_cyc2"/>
    <property type="match status" value="1"/>
</dbReference>
<dbReference type="CDD" id="cd07821">
    <property type="entry name" value="PYR_PYL_RCAR_like"/>
    <property type="match status" value="1"/>
</dbReference>
<accession>A0A6L9E8Y7</accession>
<dbReference type="AlphaFoldDB" id="A0A6L9E8Y7"/>
<sequence>MTDAIKKNTVFLFVLTFATTVQAQKKVQQFTESKVLDVPAEKVWAIVGEDYGAIAYSHPMIMSSDYVNGTLKAEEGAERVCTFNKKGTKFVKEKMTNYRPEEMSFTNTVYQAGRFPVDPEYTKAIYKVEALSNGQSRFTFSMQYRTKPAFMGAMAKGKFKKMIRDYFIAVEHHAKTGEKVTKENFRKIRKKYS</sequence>
<dbReference type="InterPro" id="IPR023393">
    <property type="entry name" value="START-like_dom_sf"/>
</dbReference>
<dbReference type="Proteomes" id="UP000475249">
    <property type="component" value="Unassembled WGS sequence"/>
</dbReference>
<dbReference type="InterPro" id="IPR019587">
    <property type="entry name" value="Polyketide_cyclase/dehydratase"/>
</dbReference>
<organism evidence="1 2">
    <name type="scientific">Poritiphilus flavus</name>
    <dbReference type="NCBI Taxonomy" id="2697053"/>
    <lineage>
        <taxon>Bacteria</taxon>
        <taxon>Pseudomonadati</taxon>
        <taxon>Bacteroidota</taxon>
        <taxon>Flavobacteriia</taxon>
        <taxon>Flavobacteriales</taxon>
        <taxon>Flavobacteriaceae</taxon>
        <taxon>Poritiphilus</taxon>
    </lineage>
</organism>